<evidence type="ECO:0000259" key="2">
    <source>
        <dbReference type="Pfam" id="PF14258"/>
    </source>
</evidence>
<keyword evidence="4" id="KW-1185">Reference proteome</keyword>
<feature type="domain" description="DUF4350" evidence="2">
    <location>
        <begin position="41"/>
        <end position="211"/>
    </location>
</feature>
<name>A0ABS4RD95_9BACI</name>
<evidence type="ECO:0000256" key="1">
    <source>
        <dbReference type="SAM" id="Phobius"/>
    </source>
</evidence>
<keyword evidence="1" id="KW-1133">Transmembrane helix</keyword>
<dbReference type="Proteomes" id="UP001519293">
    <property type="component" value="Unassembled WGS sequence"/>
</dbReference>
<reference evidence="3 4" key="1">
    <citation type="submission" date="2021-03" db="EMBL/GenBank/DDBJ databases">
        <title>Genomic Encyclopedia of Type Strains, Phase IV (KMG-IV): sequencing the most valuable type-strain genomes for metagenomic binning, comparative biology and taxonomic classification.</title>
        <authorList>
            <person name="Goeker M."/>
        </authorList>
    </citation>
    <scope>NUCLEOTIDE SEQUENCE [LARGE SCALE GENOMIC DNA]</scope>
    <source>
        <strain evidence="3 4">DSM 26675</strain>
    </source>
</reference>
<feature type="transmembrane region" description="Helical" evidence="1">
    <location>
        <begin position="12"/>
        <end position="29"/>
    </location>
</feature>
<dbReference type="RefSeq" id="WP_083953895.1">
    <property type="nucleotide sequence ID" value="NZ_JAGIKZ010000001.1"/>
</dbReference>
<dbReference type="EMBL" id="JAGIKZ010000001">
    <property type="protein sequence ID" value="MBP2239822.1"/>
    <property type="molecule type" value="Genomic_DNA"/>
</dbReference>
<evidence type="ECO:0000313" key="3">
    <source>
        <dbReference type="EMBL" id="MBP2239822.1"/>
    </source>
</evidence>
<organism evidence="3 4">
    <name type="scientific">Cytobacillus eiseniae</name>
    <dbReference type="NCBI Taxonomy" id="762947"/>
    <lineage>
        <taxon>Bacteria</taxon>
        <taxon>Bacillati</taxon>
        <taxon>Bacillota</taxon>
        <taxon>Bacilli</taxon>
        <taxon>Bacillales</taxon>
        <taxon>Bacillaceae</taxon>
        <taxon>Cytobacillus</taxon>
    </lineage>
</organism>
<accession>A0ABS4RD95</accession>
<sequence>MEHSRIRKRAWIWISVLLMIFIIISYYTSTQQPKPYPNYVSDSPSPTGIKAFYTYVKENNIGKQWSHSPEKLSIGMKNRLLIMIEPFFIPNKEDMQAYIDFMKSGNTILLFHQNPKGMFDLEIEHATLDNAFEDGVRILNQIGASYSAEINSGIRLQTKNQDKRLIEDDAGTIAFKRSFGDGYLIVSNSPEWLRNDRILANDHLSLVLALINESSSSTILIDEYIHGLQNEATFMTVYPKWFLILLLQGILLAILWLWHVGKRFGPIFIPREESVRYSDEGILALSAWYLRGRLYHESLLIQADYIKYLLQDKWGIPYSKEWQDVSEHIVRRWTNVPASNVHSFIKGLHMILQKEKINKQEYLQWSKKLDRLRKEVEES</sequence>
<comment type="caution">
    <text evidence="3">The sequence shown here is derived from an EMBL/GenBank/DDBJ whole genome shotgun (WGS) entry which is preliminary data.</text>
</comment>
<feature type="transmembrane region" description="Helical" evidence="1">
    <location>
        <begin position="241"/>
        <end position="261"/>
    </location>
</feature>
<keyword evidence="1" id="KW-0812">Transmembrane</keyword>
<keyword evidence="1" id="KW-0472">Membrane</keyword>
<protein>
    <recommendedName>
        <fullName evidence="2">DUF4350 domain-containing protein</fullName>
    </recommendedName>
</protein>
<proteinExistence type="predicted"/>
<dbReference type="InterPro" id="IPR025646">
    <property type="entry name" value="DUF4350"/>
</dbReference>
<gene>
    <name evidence="3" type="ORF">J2Z40_000375</name>
</gene>
<dbReference type="Pfam" id="PF14258">
    <property type="entry name" value="DUF4350"/>
    <property type="match status" value="1"/>
</dbReference>
<evidence type="ECO:0000313" key="4">
    <source>
        <dbReference type="Proteomes" id="UP001519293"/>
    </source>
</evidence>